<name>A0A1I8F6V8_9PLAT</name>
<reference evidence="6" key="1">
    <citation type="submission" date="2016-11" db="UniProtKB">
        <authorList>
            <consortium name="WormBaseParasite"/>
        </authorList>
    </citation>
    <scope>IDENTIFICATION</scope>
</reference>
<evidence type="ECO:0000259" key="4">
    <source>
        <dbReference type="Pfam" id="PF23409"/>
    </source>
</evidence>
<sequence>EAVALVSSSGTGQPTNSGDRQYLANRSELAALLTAPMATKIPVTAHMMKLRPTLFDSCRMPFGDTKMPGPDDAPDNDADSLEYPISLRSSIFLAGYRRRRSLDISFIFSFSCRWFPLLRFLLSEFDRSSLGAVFLKRQSASHDGQCQVNERFLHVDHVQSRGLNVGHAELIGIALSLSVRHQPPVLFICLVANQAAFELATFAGCATAADAGSGAVQPARQRFERSEIGLVRVGVSPKWTGTCAPMLRRRPKRRVGTPTSSRPRGLPCRRGSGPRARAGRARMCLTVSNSPQSGQLAVSMRRTPHCIWAESRVVLDISSAYAGSFRSRQEPGGPDRQLPARVGVRLQGSDLQKQSDLLGEQRRTGVLHALRSSVLHDVNGGTQRHYTEHTDDVHCIAVHPDRNTLATGQSSGHRKVQGKAHIRVWLADTLQTLHVIGEQDFQRAVCCVAFSSYDKGELLCAVDEANDPPPVWDWKAERTTLARRRHPRSRSMDVEFNPQEPNAIVSCGRGQISFWTIDDARNLRS</sequence>
<dbReference type="InterPro" id="IPR015943">
    <property type="entry name" value="WD40/YVTN_repeat-like_dom_sf"/>
</dbReference>
<keyword evidence="5" id="KW-1185">Reference proteome</keyword>
<proteinExistence type="predicted"/>
<dbReference type="Gene3D" id="2.130.10.10">
    <property type="entry name" value="YVTN repeat-like/Quinoprotein amine dehydrogenase"/>
    <property type="match status" value="1"/>
</dbReference>
<dbReference type="GO" id="GO:0072686">
    <property type="term" value="C:mitotic spindle"/>
    <property type="evidence" value="ECO:0007669"/>
    <property type="project" value="TreeGrafter"/>
</dbReference>
<dbReference type="Pfam" id="PF23409">
    <property type="entry name" value="Beta-prop_EML"/>
    <property type="match status" value="1"/>
</dbReference>
<keyword evidence="1" id="KW-0853">WD repeat</keyword>
<dbReference type="GO" id="GO:0000226">
    <property type="term" value="P:microtubule cytoskeleton organization"/>
    <property type="evidence" value="ECO:0007669"/>
    <property type="project" value="TreeGrafter"/>
</dbReference>
<evidence type="ECO:0000256" key="2">
    <source>
        <dbReference type="ARBA" id="ARBA00022737"/>
    </source>
</evidence>
<accession>A0A1I8F6V8</accession>
<feature type="domain" description="EML-like first beta-propeller" evidence="4">
    <location>
        <begin position="382"/>
        <end position="520"/>
    </location>
</feature>
<evidence type="ECO:0000256" key="1">
    <source>
        <dbReference type="ARBA" id="ARBA00022574"/>
    </source>
</evidence>
<dbReference type="PANTHER" id="PTHR13720">
    <property type="entry name" value="WD-40 REPEAT PROTEIN"/>
    <property type="match status" value="1"/>
</dbReference>
<feature type="compositionally biased region" description="Polar residues" evidence="3">
    <location>
        <begin position="1"/>
        <end position="19"/>
    </location>
</feature>
<dbReference type="GO" id="GO:0008017">
    <property type="term" value="F:microtubule binding"/>
    <property type="evidence" value="ECO:0007669"/>
    <property type="project" value="TreeGrafter"/>
</dbReference>
<dbReference type="WBParaSite" id="maker-unitig_22790-snap-gene-0.2-mRNA-1">
    <property type="protein sequence ID" value="maker-unitig_22790-snap-gene-0.2-mRNA-1"/>
    <property type="gene ID" value="maker-unitig_22790-snap-gene-0.2"/>
</dbReference>
<organism evidence="5 6">
    <name type="scientific">Macrostomum lignano</name>
    <dbReference type="NCBI Taxonomy" id="282301"/>
    <lineage>
        <taxon>Eukaryota</taxon>
        <taxon>Metazoa</taxon>
        <taxon>Spiralia</taxon>
        <taxon>Lophotrochozoa</taxon>
        <taxon>Platyhelminthes</taxon>
        <taxon>Rhabditophora</taxon>
        <taxon>Macrostomorpha</taxon>
        <taxon>Macrostomida</taxon>
        <taxon>Macrostomidae</taxon>
        <taxon>Macrostomum</taxon>
    </lineage>
</organism>
<feature type="region of interest" description="Disordered" evidence="3">
    <location>
        <begin position="1"/>
        <end position="20"/>
    </location>
</feature>
<evidence type="ECO:0000256" key="3">
    <source>
        <dbReference type="SAM" id="MobiDB-lite"/>
    </source>
</evidence>
<dbReference type="InterPro" id="IPR001680">
    <property type="entry name" value="WD40_rpt"/>
</dbReference>
<dbReference type="InterPro" id="IPR055439">
    <property type="entry name" value="Beta-prop_EML_1st"/>
</dbReference>
<protein>
    <submittedName>
        <fullName evidence="6">WD_REPEATS_REGION domain-containing protein</fullName>
    </submittedName>
</protein>
<dbReference type="PANTHER" id="PTHR13720:SF50">
    <property type="entry name" value="ECHINODERM MICROTUBULE-ASSOCIATED PROTEIN-LIKE 2"/>
    <property type="match status" value="1"/>
</dbReference>
<dbReference type="Proteomes" id="UP000095280">
    <property type="component" value="Unplaced"/>
</dbReference>
<dbReference type="SMART" id="SM00320">
    <property type="entry name" value="WD40"/>
    <property type="match status" value="2"/>
</dbReference>
<keyword evidence="2" id="KW-0677">Repeat</keyword>
<feature type="region of interest" description="Disordered" evidence="3">
    <location>
        <begin position="251"/>
        <end position="276"/>
    </location>
</feature>
<dbReference type="AlphaFoldDB" id="A0A1I8F6V8"/>
<evidence type="ECO:0000313" key="6">
    <source>
        <dbReference type="WBParaSite" id="maker-unitig_22790-snap-gene-0.2-mRNA-1"/>
    </source>
</evidence>
<dbReference type="InterPro" id="IPR050630">
    <property type="entry name" value="WD_repeat_EMAP"/>
</dbReference>
<evidence type="ECO:0000313" key="5">
    <source>
        <dbReference type="Proteomes" id="UP000095280"/>
    </source>
</evidence>
<dbReference type="SUPFAM" id="SSF50960">
    <property type="entry name" value="TolB, C-terminal domain"/>
    <property type="match status" value="1"/>
</dbReference>